<dbReference type="AlphaFoldDB" id="A0AAD5SZ10"/>
<proteinExistence type="predicted"/>
<sequence length="129" mass="15273">MELEPFKAKTDILKYEAAQELDRLRNESTKNLNFLRDENENLKLENSALEAETMNLKNHLKVLNDEINSKDLENNDIRDLKRRLHYLQEEIELSDANYHEELAKREDQILFLDSLVTKKSAELNQAMKQ</sequence>
<evidence type="ECO:0000313" key="2">
    <source>
        <dbReference type="EMBL" id="KAJ3116235.1"/>
    </source>
</evidence>
<evidence type="ECO:0000256" key="1">
    <source>
        <dbReference type="SAM" id="Coils"/>
    </source>
</evidence>
<keyword evidence="3" id="KW-1185">Reference proteome</keyword>
<reference evidence="2" key="1">
    <citation type="submission" date="2020-05" db="EMBL/GenBank/DDBJ databases">
        <title>Phylogenomic resolution of chytrid fungi.</title>
        <authorList>
            <person name="Stajich J.E."/>
            <person name="Amses K."/>
            <person name="Simmons R."/>
            <person name="Seto K."/>
            <person name="Myers J."/>
            <person name="Bonds A."/>
            <person name="Quandt C.A."/>
            <person name="Barry K."/>
            <person name="Liu P."/>
            <person name="Grigoriev I."/>
            <person name="Longcore J.E."/>
            <person name="James T.Y."/>
        </authorList>
    </citation>
    <scope>NUCLEOTIDE SEQUENCE</scope>
    <source>
        <strain evidence="2">JEL0513</strain>
    </source>
</reference>
<name>A0AAD5SZ10_9FUNG</name>
<keyword evidence="1" id="KW-0175">Coiled coil</keyword>
<dbReference type="EMBL" id="JADGJH010001240">
    <property type="protein sequence ID" value="KAJ3116235.1"/>
    <property type="molecule type" value="Genomic_DNA"/>
</dbReference>
<comment type="caution">
    <text evidence="2">The sequence shown here is derived from an EMBL/GenBank/DDBJ whole genome shotgun (WGS) entry which is preliminary data.</text>
</comment>
<organism evidence="2 3">
    <name type="scientific">Physocladia obscura</name>
    <dbReference type="NCBI Taxonomy" id="109957"/>
    <lineage>
        <taxon>Eukaryota</taxon>
        <taxon>Fungi</taxon>
        <taxon>Fungi incertae sedis</taxon>
        <taxon>Chytridiomycota</taxon>
        <taxon>Chytridiomycota incertae sedis</taxon>
        <taxon>Chytridiomycetes</taxon>
        <taxon>Chytridiales</taxon>
        <taxon>Chytriomycetaceae</taxon>
        <taxon>Physocladia</taxon>
    </lineage>
</organism>
<protein>
    <submittedName>
        <fullName evidence="2">Uncharacterized protein</fullName>
    </submittedName>
</protein>
<feature type="non-terminal residue" evidence="2">
    <location>
        <position position="129"/>
    </location>
</feature>
<feature type="coiled-coil region" evidence="1">
    <location>
        <begin position="18"/>
        <end position="97"/>
    </location>
</feature>
<accession>A0AAD5SZ10</accession>
<dbReference type="Proteomes" id="UP001211907">
    <property type="component" value="Unassembled WGS sequence"/>
</dbReference>
<evidence type="ECO:0000313" key="3">
    <source>
        <dbReference type="Proteomes" id="UP001211907"/>
    </source>
</evidence>
<gene>
    <name evidence="2" type="ORF">HK100_001127</name>
</gene>